<dbReference type="PANTHER" id="PTHR42879:SF6">
    <property type="entry name" value="NADPH-DEPENDENT REDUCTASE BACG"/>
    <property type="match status" value="1"/>
</dbReference>
<sequence>MDLGLQGKVALVAAASKGLGRAVAEELAAEGAALVLCARHDDALQATCAAIEAAHGVPVLGLTADVANPADVARLVQAAQERFGRIDILVTNAGGPPAGTFDTLSAEQWQAATSLLLTSVVELTRAVLPGMKAQGWGRILNITSISVKQPVENLMLSNSLRAAVTGMARTLATEVAPHGITVNNILPGYTRTERVVSLADATAAKEGISAADATARWENQIPMRRLGEPREFAALTAFLCSERASYITGTSIPVDGGWIRSLL</sequence>
<reference evidence="2 3" key="1">
    <citation type="submission" date="2020-09" db="EMBL/GenBank/DDBJ databases">
        <authorList>
            <person name="Kim M.K."/>
        </authorList>
    </citation>
    <scope>NUCLEOTIDE SEQUENCE [LARGE SCALE GENOMIC DNA]</scope>
    <source>
        <strain evidence="2 3">BT189</strain>
    </source>
</reference>
<dbReference type="Pfam" id="PF13561">
    <property type="entry name" value="adh_short_C2"/>
    <property type="match status" value="1"/>
</dbReference>
<proteinExistence type="inferred from homology"/>
<dbReference type="InterPro" id="IPR002347">
    <property type="entry name" value="SDR_fam"/>
</dbReference>
<protein>
    <submittedName>
        <fullName evidence="2">SDR family oxidoreductase</fullName>
    </submittedName>
</protein>
<dbReference type="SUPFAM" id="SSF51735">
    <property type="entry name" value="NAD(P)-binding Rossmann-fold domains"/>
    <property type="match status" value="1"/>
</dbReference>
<comment type="similarity">
    <text evidence="1">Belongs to the short-chain dehydrogenases/reductases (SDR) family.</text>
</comment>
<dbReference type="Proteomes" id="UP000606003">
    <property type="component" value="Unassembled WGS sequence"/>
</dbReference>
<dbReference type="InterPro" id="IPR036291">
    <property type="entry name" value="NAD(P)-bd_dom_sf"/>
</dbReference>
<accession>A0ABR8JVN9</accession>
<gene>
    <name evidence="2" type="ORF">IC234_12910</name>
</gene>
<name>A0ABR8JVN9_9BACT</name>
<dbReference type="CDD" id="cd05344">
    <property type="entry name" value="BKR_like_SDR_like"/>
    <property type="match status" value="1"/>
</dbReference>
<evidence type="ECO:0000256" key="1">
    <source>
        <dbReference type="ARBA" id="ARBA00006484"/>
    </source>
</evidence>
<evidence type="ECO:0000313" key="2">
    <source>
        <dbReference type="EMBL" id="MBD2723028.1"/>
    </source>
</evidence>
<dbReference type="PANTHER" id="PTHR42879">
    <property type="entry name" value="3-OXOACYL-(ACYL-CARRIER-PROTEIN) REDUCTASE"/>
    <property type="match status" value="1"/>
</dbReference>
<dbReference type="RefSeq" id="WP_190925240.1">
    <property type="nucleotide sequence ID" value="NZ_JACXAC010000004.1"/>
</dbReference>
<evidence type="ECO:0000313" key="3">
    <source>
        <dbReference type="Proteomes" id="UP000606003"/>
    </source>
</evidence>
<dbReference type="Gene3D" id="3.40.50.720">
    <property type="entry name" value="NAD(P)-binding Rossmann-like Domain"/>
    <property type="match status" value="1"/>
</dbReference>
<dbReference type="InterPro" id="IPR050259">
    <property type="entry name" value="SDR"/>
</dbReference>
<organism evidence="2 3">
    <name type="scientific">Hymenobacter armeniacus</name>
    <dbReference type="NCBI Taxonomy" id="2771358"/>
    <lineage>
        <taxon>Bacteria</taxon>
        <taxon>Pseudomonadati</taxon>
        <taxon>Bacteroidota</taxon>
        <taxon>Cytophagia</taxon>
        <taxon>Cytophagales</taxon>
        <taxon>Hymenobacteraceae</taxon>
        <taxon>Hymenobacter</taxon>
    </lineage>
</organism>
<keyword evidence="3" id="KW-1185">Reference proteome</keyword>
<dbReference type="EMBL" id="JACXAC010000004">
    <property type="protein sequence ID" value="MBD2723028.1"/>
    <property type="molecule type" value="Genomic_DNA"/>
</dbReference>
<dbReference type="PRINTS" id="PR00081">
    <property type="entry name" value="GDHRDH"/>
</dbReference>
<comment type="caution">
    <text evidence="2">The sequence shown here is derived from an EMBL/GenBank/DDBJ whole genome shotgun (WGS) entry which is preliminary data.</text>
</comment>
<dbReference type="PRINTS" id="PR00080">
    <property type="entry name" value="SDRFAMILY"/>
</dbReference>